<dbReference type="Proteomes" id="UP001220377">
    <property type="component" value="Chromosome"/>
</dbReference>
<dbReference type="EMBL" id="CP117884">
    <property type="protein sequence ID" value="WDF83102.1"/>
    <property type="molecule type" value="Genomic_DNA"/>
</dbReference>
<name>A0ABY7WSD7_9LACO</name>
<evidence type="ECO:0000256" key="4">
    <source>
        <dbReference type="ARBA" id="ARBA00023284"/>
    </source>
</evidence>
<keyword evidence="7" id="KW-1185">Reference proteome</keyword>
<accession>A0ABY7WSD7</accession>
<proteinExistence type="predicted"/>
<protein>
    <submittedName>
        <fullName evidence="6">Redoxin domain-containing protein</fullName>
    </submittedName>
</protein>
<dbReference type="InterPro" id="IPR036249">
    <property type="entry name" value="Thioredoxin-like_sf"/>
</dbReference>
<keyword evidence="4" id="KW-0676">Redox-active center</keyword>
<dbReference type="InterPro" id="IPR000866">
    <property type="entry name" value="AhpC/TSA"/>
</dbReference>
<evidence type="ECO:0000256" key="1">
    <source>
        <dbReference type="ARBA" id="ARBA00022559"/>
    </source>
</evidence>
<keyword evidence="2" id="KW-0049">Antioxidant</keyword>
<keyword evidence="1" id="KW-0560">Oxidoreductase</keyword>
<evidence type="ECO:0000313" key="6">
    <source>
        <dbReference type="EMBL" id="WDF83102.1"/>
    </source>
</evidence>
<dbReference type="Pfam" id="PF00578">
    <property type="entry name" value="AhpC-TSA"/>
    <property type="match status" value="1"/>
</dbReference>
<keyword evidence="1" id="KW-0575">Peroxidase</keyword>
<dbReference type="PANTHER" id="PTHR43110:SF1">
    <property type="entry name" value="THIOL PEROXIDASE"/>
    <property type="match status" value="1"/>
</dbReference>
<evidence type="ECO:0000313" key="7">
    <source>
        <dbReference type="Proteomes" id="UP001220377"/>
    </source>
</evidence>
<sequence>MFVKRHGTELELYGRVLDVGDRLPVCTLHNSAGEPFDTSQMHGWTLLSIMSTISPGVCDASLMAFHHVLRRYERLGVYAIVLAESTMLANWCGNDGNEHLTLLADDEMNFGKATGLLIPNVAVLARSLYIIGPDARVRFRDIAAEQTELPDFGPALAFLDTVFGHYHKLQN</sequence>
<evidence type="ECO:0000259" key="5">
    <source>
        <dbReference type="Pfam" id="PF00578"/>
    </source>
</evidence>
<gene>
    <name evidence="6" type="ORF">PQ472_02390</name>
</gene>
<evidence type="ECO:0000256" key="3">
    <source>
        <dbReference type="ARBA" id="ARBA00023157"/>
    </source>
</evidence>
<evidence type="ECO:0000256" key="2">
    <source>
        <dbReference type="ARBA" id="ARBA00022862"/>
    </source>
</evidence>
<dbReference type="RefSeq" id="WP_274261028.1">
    <property type="nucleotide sequence ID" value="NZ_CP117884.1"/>
</dbReference>
<dbReference type="PANTHER" id="PTHR43110">
    <property type="entry name" value="THIOL PEROXIDASE"/>
    <property type="match status" value="1"/>
</dbReference>
<dbReference type="Gene3D" id="3.40.30.10">
    <property type="entry name" value="Glutaredoxin"/>
    <property type="match status" value="1"/>
</dbReference>
<feature type="domain" description="Alkyl hydroperoxide reductase subunit C/ Thiol specific antioxidant" evidence="5">
    <location>
        <begin position="19"/>
        <end position="139"/>
    </location>
</feature>
<keyword evidence="3" id="KW-1015">Disulfide bond</keyword>
<dbReference type="InterPro" id="IPR050455">
    <property type="entry name" value="Tpx_Peroxidase_subfamily"/>
</dbReference>
<organism evidence="6 7">
    <name type="scientific">Lacticaseibacillus pabuli</name>
    <dbReference type="NCBI Taxonomy" id="3025672"/>
    <lineage>
        <taxon>Bacteria</taxon>
        <taxon>Bacillati</taxon>
        <taxon>Bacillota</taxon>
        <taxon>Bacilli</taxon>
        <taxon>Lactobacillales</taxon>
        <taxon>Lactobacillaceae</taxon>
        <taxon>Lacticaseibacillus</taxon>
    </lineage>
</organism>
<dbReference type="SUPFAM" id="SSF52833">
    <property type="entry name" value="Thioredoxin-like"/>
    <property type="match status" value="1"/>
</dbReference>
<reference evidence="6 7" key="1">
    <citation type="submission" date="2023-02" db="EMBL/GenBank/DDBJ databases">
        <title>Genome sequence of Lacticaseibacillus sp. KACC 23028.</title>
        <authorList>
            <person name="Kim S."/>
            <person name="Heo J."/>
            <person name="Kwon S.-W."/>
        </authorList>
    </citation>
    <scope>NUCLEOTIDE SEQUENCE [LARGE SCALE GENOMIC DNA]</scope>
    <source>
        <strain evidence="6 7">KACC 23028</strain>
    </source>
</reference>